<feature type="domain" description="FAD-dependent urate hydroxylase HpyO/Asp monooxygenase CreE-like FAD/NAD(P)-binding" evidence="2">
    <location>
        <begin position="11"/>
        <end position="160"/>
    </location>
</feature>
<protein>
    <submittedName>
        <fullName evidence="3">FAD/NAD(P)-binding protein</fullName>
    </submittedName>
</protein>
<feature type="region of interest" description="Disordered" evidence="1">
    <location>
        <begin position="463"/>
        <end position="483"/>
    </location>
</feature>
<feature type="compositionally biased region" description="Pro residues" evidence="1">
    <location>
        <begin position="464"/>
        <end position="483"/>
    </location>
</feature>
<dbReference type="Proteomes" id="UP001344658">
    <property type="component" value="Unassembled WGS sequence"/>
</dbReference>
<proteinExistence type="predicted"/>
<name>A0ABU7PIB2_9ACTN</name>
<evidence type="ECO:0000256" key="1">
    <source>
        <dbReference type="SAM" id="MobiDB-lite"/>
    </source>
</evidence>
<comment type="caution">
    <text evidence="3">The sequence shown here is derived from an EMBL/GenBank/DDBJ whole genome shotgun (WGS) entry which is preliminary data.</text>
</comment>
<dbReference type="EMBL" id="JAZEWV010000031">
    <property type="protein sequence ID" value="MEE4545550.1"/>
    <property type="molecule type" value="Genomic_DNA"/>
</dbReference>
<dbReference type="PANTHER" id="PTHR40254">
    <property type="entry name" value="BLR0577 PROTEIN"/>
    <property type="match status" value="1"/>
</dbReference>
<dbReference type="PANTHER" id="PTHR40254:SF1">
    <property type="entry name" value="BLR0577 PROTEIN"/>
    <property type="match status" value="1"/>
</dbReference>
<keyword evidence="4" id="KW-1185">Reference proteome</keyword>
<dbReference type="RefSeq" id="WP_330799236.1">
    <property type="nucleotide sequence ID" value="NZ_JAZEWV010000031.1"/>
</dbReference>
<dbReference type="SUPFAM" id="SSF51905">
    <property type="entry name" value="FAD/NAD(P)-binding domain"/>
    <property type="match status" value="1"/>
</dbReference>
<dbReference type="InterPro" id="IPR038732">
    <property type="entry name" value="HpyO/CreE_NAD-binding"/>
</dbReference>
<reference evidence="3 4" key="1">
    <citation type="submission" date="2023-12" db="EMBL/GenBank/DDBJ databases">
        <title>Streptomyces sp. V4-01.</title>
        <authorList>
            <person name="Somphong A."/>
            <person name="Phongsopitanun W."/>
        </authorList>
    </citation>
    <scope>NUCLEOTIDE SEQUENCE [LARGE SCALE GENOMIC DNA]</scope>
    <source>
        <strain evidence="3 4">V4-01</strain>
    </source>
</reference>
<evidence type="ECO:0000313" key="3">
    <source>
        <dbReference type="EMBL" id="MEE4545550.1"/>
    </source>
</evidence>
<dbReference type="Pfam" id="PF13454">
    <property type="entry name" value="NAD_binding_9"/>
    <property type="match status" value="1"/>
</dbReference>
<organism evidence="3 4">
    <name type="scientific">Actinacidiphila polyblastidii</name>
    <dbReference type="NCBI Taxonomy" id="3110430"/>
    <lineage>
        <taxon>Bacteria</taxon>
        <taxon>Bacillati</taxon>
        <taxon>Actinomycetota</taxon>
        <taxon>Actinomycetes</taxon>
        <taxon>Kitasatosporales</taxon>
        <taxon>Streptomycetaceae</taxon>
        <taxon>Actinacidiphila</taxon>
    </lineage>
</organism>
<evidence type="ECO:0000259" key="2">
    <source>
        <dbReference type="Pfam" id="PF13454"/>
    </source>
</evidence>
<dbReference type="PRINTS" id="PR00368">
    <property type="entry name" value="FADPNR"/>
</dbReference>
<dbReference type="Gene3D" id="3.50.50.60">
    <property type="entry name" value="FAD/NAD(P)-binding domain"/>
    <property type="match status" value="1"/>
</dbReference>
<gene>
    <name evidence="3" type="ORF">V2S66_26730</name>
</gene>
<dbReference type="InterPro" id="IPR052189">
    <property type="entry name" value="L-asp_N-monooxygenase_NS-form"/>
</dbReference>
<dbReference type="InterPro" id="IPR036188">
    <property type="entry name" value="FAD/NAD-bd_sf"/>
</dbReference>
<accession>A0ABU7PIB2</accession>
<sequence>MRPSSTGRRVVVVGAGAAGVLVAAHLLRDAGNRHGPRVTLVDPGPRPGPGIAYATREPRHLLNVPAGRMGAFAEEPGGFTAFLAARGLPCDPGAFVPRALYGDYLEDVLRAAARATADRARLSHLRASAVRVGRAGAGFTVALADGRRIGADALVLATGAGAPRVGWAPAGLRGSPAFVADPWAPGALGAVPPSADVLVVGTGLTMADTALHLARRGRVVHAVSRHGLLPHAHAAVPAAAVPPPPVAEPVELAALRRAVLRHAARCRRERGDWRAGLDGWRSVTARLWQCLSTEDQATFLSGDRALWDVHRHRLPPACADALDAACAAGTVAVRRGEVTGVRPDGAGLAVRLSDGRTLTVGAVVNCAGAEPAAARSPDPLLRSALADGLVRPGPHGIGLATDGTGRLLPAVAGSGPQPAWTLGAPRRGSLLESTAIPEIRAQAAAVAAAVTAAVTVLPAASRAVPPPAAALPRPLPRPAATPT</sequence>
<evidence type="ECO:0000313" key="4">
    <source>
        <dbReference type="Proteomes" id="UP001344658"/>
    </source>
</evidence>